<name>A0AAD4LA38_9AGAM</name>
<proteinExistence type="predicted"/>
<comment type="caution">
    <text evidence="1">The sequence shown here is derived from an EMBL/GenBank/DDBJ whole genome shotgun (WGS) entry which is preliminary data.</text>
</comment>
<reference evidence="1" key="1">
    <citation type="submission" date="2022-01" db="EMBL/GenBank/DDBJ databases">
        <title>Comparative genomics reveals a dynamic genome evolution in the ectomycorrhizal milk-cap (Lactarius) mushrooms.</title>
        <authorList>
            <consortium name="DOE Joint Genome Institute"/>
            <person name="Lebreton A."/>
            <person name="Tang N."/>
            <person name="Kuo A."/>
            <person name="LaButti K."/>
            <person name="Drula E."/>
            <person name="Barry K."/>
            <person name="Clum A."/>
            <person name="Lipzen A."/>
            <person name="Mousain D."/>
            <person name="Ng V."/>
            <person name="Wang R."/>
            <person name="Wang X."/>
            <person name="Dai Y."/>
            <person name="Henrissat B."/>
            <person name="Grigoriev I.V."/>
            <person name="Guerin-Laguette A."/>
            <person name="Yu F."/>
            <person name="Martin F.M."/>
        </authorList>
    </citation>
    <scope>NUCLEOTIDE SEQUENCE</scope>
    <source>
        <strain evidence="1">QP</strain>
    </source>
</reference>
<evidence type="ECO:0000313" key="2">
    <source>
        <dbReference type="Proteomes" id="UP001201163"/>
    </source>
</evidence>
<evidence type="ECO:0000313" key="1">
    <source>
        <dbReference type="EMBL" id="KAH8984244.1"/>
    </source>
</evidence>
<accession>A0AAD4LA38</accession>
<dbReference type="EMBL" id="JAKELL010000078">
    <property type="protein sequence ID" value="KAH8984244.1"/>
    <property type="molecule type" value="Genomic_DNA"/>
</dbReference>
<protein>
    <submittedName>
        <fullName evidence="1">Uncharacterized protein</fullName>
    </submittedName>
</protein>
<organism evidence="1 2">
    <name type="scientific">Lactarius akahatsu</name>
    <dbReference type="NCBI Taxonomy" id="416441"/>
    <lineage>
        <taxon>Eukaryota</taxon>
        <taxon>Fungi</taxon>
        <taxon>Dikarya</taxon>
        <taxon>Basidiomycota</taxon>
        <taxon>Agaricomycotina</taxon>
        <taxon>Agaricomycetes</taxon>
        <taxon>Russulales</taxon>
        <taxon>Russulaceae</taxon>
        <taxon>Lactarius</taxon>
    </lineage>
</organism>
<dbReference type="Proteomes" id="UP001201163">
    <property type="component" value="Unassembled WGS sequence"/>
</dbReference>
<dbReference type="AlphaFoldDB" id="A0AAD4LA38"/>
<sequence length="390" mass="44088">MHQIAFNNRCSSKVPSPGQRAIAIDAIVDVIFSFSTPRAIISLSRTCRAAQPIAASYFRVAYNPEHFLQQFFPNLTDVRAFRSLQAETGVVAFGKAVRNFLARAPLTDTEMNLFVDEPYAPQVDRFLTRAGYDMEAHGQELVFSKKGDDEEVISKIVLRVGPPESFETLDKPRDFPREFTDVFTLDGAYSLFPGQYDESTGDPILVAPSVPPQQSTSKCRSFSDSSSWVVTFDKTNVLLPQLAFGTSTPLRDPLYTSSSILVWPQTERCGPVIRLRSIVLRGIVLRSRLLRLAHVIQFVQQFLTRLVLAYPERANSYFDTEVTQFLRIVFERADIRDGLASYSTAWAIMKVCSPSSRDLCWDLHNRIVELTRKWSLYRPIPQVQVCSGHT</sequence>
<gene>
    <name evidence="1" type="ORF">EDB92DRAFT_1887814</name>
</gene>
<keyword evidence="2" id="KW-1185">Reference proteome</keyword>